<dbReference type="InterPro" id="IPR029057">
    <property type="entry name" value="PRTase-like"/>
</dbReference>
<reference evidence="18 21" key="1">
    <citation type="submission" date="2021-06" db="EMBL/GenBank/DDBJ databases">
        <title>Collection of gut derived symbiotic bacterial strains cultured from healthy donors.</title>
        <authorList>
            <person name="Lin H."/>
            <person name="Littmann E."/>
            <person name="Pamer E.G."/>
        </authorList>
    </citation>
    <scope>NUCLEOTIDE SEQUENCE</scope>
    <source>
        <strain evidence="19 21">MSK.21.70</strain>
        <strain evidence="18">MSK.21.82</strain>
    </source>
</reference>
<evidence type="ECO:0000256" key="15">
    <source>
        <dbReference type="ARBA" id="ARBA00049402"/>
    </source>
</evidence>
<evidence type="ECO:0000313" key="19">
    <source>
        <dbReference type="EMBL" id="MBV3391887.1"/>
    </source>
</evidence>
<dbReference type="AlphaFoldDB" id="A0AAW4MTI3"/>
<comment type="catalytic activity">
    <reaction evidence="14">
        <text>GMP + diphosphate = guanine + 5-phospho-alpha-D-ribose 1-diphosphate</text>
        <dbReference type="Rhea" id="RHEA:25424"/>
        <dbReference type="ChEBI" id="CHEBI:16235"/>
        <dbReference type="ChEBI" id="CHEBI:33019"/>
        <dbReference type="ChEBI" id="CHEBI:58017"/>
        <dbReference type="ChEBI" id="CHEBI:58115"/>
        <dbReference type="EC" id="2.4.2.8"/>
    </reaction>
    <physiologicalReaction direction="right-to-left" evidence="14">
        <dbReference type="Rhea" id="RHEA:25426"/>
    </physiologicalReaction>
</comment>
<dbReference type="Gene3D" id="3.40.50.2020">
    <property type="match status" value="1"/>
</dbReference>
<dbReference type="GO" id="GO:0046100">
    <property type="term" value="P:hypoxanthine metabolic process"/>
    <property type="evidence" value="ECO:0007669"/>
    <property type="project" value="TreeGrafter"/>
</dbReference>
<dbReference type="EMBL" id="JAHOEF010000004">
    <property type="protein sequence ID" value="MBV3381863.1"/>
    <property type="molecule type" value="Genomic_DNA"/>
</dbReference>
<dbReference type="RefSeq" id="WP_022425752.1">
    <property type="nucleotide sequence ID" value="NZ_CAXVKV010000032.1"/>
</dbReference>
<keyword evidence="11 16" id="KW-0660">Purine salvage</keyword>
<keyword evidence="9 16" id="KW-0808">Transferase</keyword>
<dbReference type="GO" id="GO:0006166">
    <property type="term" value="P:purine ribonucleoside salvage"/>
    <property type="evidence" value="ECO:0007669"/>
    <property type="project" value="UniProtKB-KW"/>
</dbReference>
<dbReference type="InterPro" id="IPR000836">
    <property type="entry name" value="PRTase_dom"/>
</dbReference>
<dbReference type="InterPro" id="IPR050408">
    <property type="entry name" value="HGPRT"/>
</dbReference>
<evidence type="ECO:0000256" key="10">
    <source>
        <dbReference type="ARBA" id="ARBA00022723"/>
    </source>
</evidence>
<feature type="domain" description="Phosphoribosyltransferase" evidence="17">
    <location>
        <begin position="11"/>
        <end position="157"/>
    </location>
</feature>
<dbReference type="Proteomes" id="UP001196408">
    <property type="component" value="Unassembled WGS sequence"/>
</dbReference>
<keyword evidence="8 16" id="KW-0328">Glycosyltransferase</keyword>
<evidence type="ECO:0000256" key="7">
    <source>
        <dbReference type="ARBA" id="ARBA00022490"/>
    </source>
</evidence>
<keyword evidence="7 16" id="KW-0963">Cytoplasm</keyword>
<protein>
    <recommendedName>
        <fullName evidence="16">Hypoxanthine phosphoribosyltransferase</fullName>
        <ecNumber evidence="16">2.4.2.8</ecNumber>
    </recommendedName>
</protein>
<dbReference type="Pfam" id="PF00156">
    <property type="entry name" value="Pribosyltran"/>
    <property type="match status" value="1"/>
</dbReference>
<dbReference type="EMBL" id="JAHOEL010000004">
    <property type="protein sequence ID" value="MBV3391887.1"/>
    <property type="molecule type" value="Genomic_DNA"/>
</dbReference>
<comment type="caution">
    <text evidence="18">The sequence shown here is derived from an EMBL/GenBank/DDBJ whole genome shotgun (WGS) entry which is preliminary data.</text>
</comment>
<dbReference type="EC" id="2.4.2.8" evidence="16"/>
<dbReference type="GO" id="GO:0006178">
    <property type="term" value="P:guanine salvage"/>
    <property type="evidence" value="ECO:0007669"/>
    <property type="project" value="TreeGrafter"/>
</dbReference>
<comment type="pathway">
    <text evidence="4 16">Purine metabolism; IMP biosynthesis via salvage pathway; IMP from hypoxanthine: step 1/1.</text>
</comment>
<keyword evidence="12 16" id="KW-0547">Nucleotide-binding</keyword>
<keyword evidence="21" id="KW-1185">Reference proteome</keyword>
<evidence type="ECO:0000256" key="8">
    <source>
        <dbReference type="ARBA" id="ARBA00022676"/>
    </source>
</evidence>
<evidence type="ECO:0000256" key="1">
    <source>
        <dbReference type="ARBA" id="ARBA00001946"/>
    </source>
</evidence>
<evidence type="ECO:0000256" key="4">
    <source>
        <dbReference type="ARBA" id="ARBA00004669"/>
    </source>
</evidence>
<comment type="subcellular location">
    <subcellularLocation>
        <location evidence="3 16">Cytoplasm</location>
    </subcellularLocation>
</comment>
<evidence type="ECO:0000313" key="20">
    <source>
        <dbReference type="Proteomes" id="UP001196408"/>
    </source>
</evidence>
<dbReference type="PANTHER" id="PTHR43340:SF1">
    <property type="entry name" value="HYPOXANTHINE PHOSPHORIBOSYLTRANSFERASE"/>
    <property type="match status" value="1"/>
</dbReference>
<evidence type="ECO:0000313" key="18">
    <source>
        <dbReference type="EMBL" id="MBV3381863.1"/>
    </source>
</evidence>
<evidence type="ECO:0000256" key="11">
    <source>
        <dbReference type="ARBA" id="ARBA00022726"/>
    </source>
</evidence>
<dbReference type="GO" id="GO:0005829">
    <property type="term" value="C:cytosol"/>
    <property type="evidence" value="ECO:0007669"/>
    <property type="project" value="TreeGrafter"/>
</dbReference>
<comment type="catalytic activity">
    <reaction evidence="15">
        <text>IMP + diphosphate = hypoxanthine + 5-phospho-alpha-D-ribose 1-diphosphate</text>
        <dbReference type="Rhea" id="RHEA:17973"/>
        <dbReference type="ChEBI" id="CHEBI:17368"/>
        <dbReference type="ChEBI" id="CHEBI:33019"/>
        <dbReference type="ChEBI" id="CHEBI:58017"/>
        <dbReference type="ChEBI" id="CHEBI:58053"/>
        <dbReference type="EC" id="2.4.2.8"/>
    </reaction>
    <physiologicalReaction direction="right-to-left" evidence="15">
        <dbReference type="Rhea" id="RHEA:17975"/>
    </physiologicalReaction>
</comment>
<keyword evidence="10 16" id="KW-0479">Metal-binding</keyword>
<evidence type="ECO:0000259" key="17">
    <source>
        <dbReference type="Pfam" id="PF00156"/>
    </source>
</evidence>
<comment type="pathway">
    <text evidence="5">Purine metabolism; GMP biosynthesis via salvage pathway; GMP from guanine: step 1/1.</text>
</comment>
<evidence type="ECO:0000256" key="2">
    <source>
        <dbReference type="ARBA" id="ARBA00002049"/>
    </source>
</evidence>
<dbReference type="FunFam" id="3.40.50.2020:FF:000006">
    <property type="entry name" value="Hypoxanthine phosphoribosyltransferase"/>
    <property type="match status" value="1"/>
</dbReference>
<sequence length="176" mass="20050">MHKDMKEILFTQEQISERCKELGAQISKDYEGKKILLIGLLKGSIPFLAELSKYIEGDVYFDYMSVSSYKGTESGTIHIKKDVDIDVKGMDVLIVEDILDTGKTLDTVTHMLKDRGTASCEIVTMLDKQEARKYPVQAKYVGFPVPELFVVGYGLDFDQRFRNLPYIGVLKEECYQ</sequence>
<dbReference type="NCBIfam" id="TIGR01203">
    <property type="entry name" value="HGPRTase"/>
    <property type="match status" value="1"/>
</dbReference>
<evidence type="ECO:0000256" key="16">
    <source>
        <dbReference type="RuleBase" id="RU364099"/>
    </source>
</evidence>
<dbReference type="GO" id="GO:0052657">
    <property type="term" value="F:guanine phosphoribosyltransferase activity"/>
    <property type="evidence" value="ECO:0007669"/>
    <property type="project" value="UniProtKB-ARBA"/>
</dbReference>
<evidence type="ECO:0000256" key="5">
    <source>
        <dbReference type="ARBA" id="ARBA00004676"/>
    </source>
</evidence>
<name>A0AAW4MTI3_9FIRM</name>
<comment type="function">
    <text evidence="2">Purine salvage pathway enzyme that catalyzes the transfer of the ribosyl-5-phosphate group from 5-phospho-alpha-D-ribose 1-diphosphate (PRPP) to the N9 position of the 6-oxopurines hypoxanthine and guanine to form the corresponding ribonucleotides IMP (inosine 5'-monophosphate) and GMP (guanosine 5'-monophosphate), with the release of PPi.</text>
</comment>
<dbReference type="GO" id="GO:0032263">
    <property type="term" value="P:GMP salvage"/>
    <property type="evidence" value="ECO:0007669"/>
    <property type="project" value="TreeGrafter"/>
</dbReference>
<dbReference type="GO" id="GO:0004422">
    <property type="term" value="F:hypoxanthine phosphoribosyltransferase activity"/>
    <property type="evidence" value="ECO:0007669"/>
    <property type="project" value="InterPro"/>
</dbReference>
<comment type="similarity">
    <text evidence="6 16">Belongs to the purine/pyrimidine phosphoribosyltransferase family.</text>
</comment>
<dbReference type="Proteomes" id="UP001197492">
    <property type="component" value="Unassembled WGS sequence"/>
</dbReference>
<organism evidence="18 20">
    <name type="scientific">Catenibacterium mitsuokai</name>
    <dbReference type="NCBI Taxonomy" id="100886"/>
    <lineage>
        <taxon>Bacteria</taxon>
        <taxon>Bacillati</taxon>
        <taxon>Bacillota</taxon>
        <taxon>Erysipelotrichia</taxon>
        <taxon>Erysipelotrichales</taxon>
        <taxon>Coprobacillaceae</taxon>
        <taxon>Catenibacterium</taxon>
    </lineage>
</organism>
<dbReference type="GO" id="GO:0032264">
    <property type="term" value="P:IMP salvage"/>
    <property type="evidence" value="ECO:0007669"/>
    <property type="project" value="TreeGrafter"/>
</dbReference>
<evidence type="ECO:0000256" key="9">
    <source>
        <dbReference type="ARBA" id="ARBA00022679"/>
    </source>
</evidence>
<comment type="cofactor">
    <cofactor evidence="1 16">
        <name>Mg(2+)</name>
        <dbReference type="ChEBI" id="CHEBI:18420"/>
    </cofactor>
</comment>
<gene>
    <name evidence="18" type="primary">hpt</name>
    <name evidence="18" type="ORF">KSV97_01185</name>
    <name evidence="19" type="ORF">KSW06_01195</name>
</gene>
<evidence type="ECO:0000256" key="3">
    <source>
        <dbReference type="ARBA" id="ARBA00004496"/>
    </source>
</evidence>
<evidence type="ECO:0000256" key="12">
    <source>
        <dbReference type="ARBA" id="ARBA00022741"/>
    </source>
</evidence>
<accession>A0AAW4MTI3</accession>
<evidence type="ECO:0000313" key="21">
    <source>
        <dbReference type="Proteomes" id="UP001197492"/>
    </source>
</evidence>
<keyword evidence="13 16" id="KW-0460">Magnesium</keyword>
<evidence type="ECO:0000256" key="13">
    <source>
        <dbReference type="ARBA" id="ARBA00022842"/>
    </source>
</evidence>
<evidence type="ECO:0000256" key="6">
    <source>
        <dbReference type="ARBA" id="ARBA00008391"/>
    </source>
</evidence>
<dbReference type="GO" id="GO:0000287">
    <property type="term" value="F:magnesium ion binding"/>
    <property type="evidence" value="ECO:0007669"/>
    <property type="project" value="TreeGrafter"/>
</dbReference>
<proteinExistence type="inferred from homology"/>
<dbReference type="CDD" id="cd06223">
    <property type="entry name" value="PRTases_typeI"/>
    <property type="match status" value="1"/>
</dbReference>
<dbReference type="PANTHER" id="PTHR43340">
    <property type="entry name" value="HYPOXANTHINE-GUANINE PHOSPHORIBOSYLTRANSFERASE"/>
    <property type="match status" value="1"/>
</dbReference>
<dbReference type="InterPro" id="IPR005904">
    <property type="entry name" value="Hxn_phspho_trans"/>
</dbReference>
<dbReference type="GO" id="GO:0000166">
    <property type="term" value="F:nucleotide binding"/>
    <property type="evidence" value="ECO:0007669"/>
    <property type="project" value="UniProtKB-KW"/>
</dbReference>
<dbReference type="SUPFAM" id="SSF53271">
    <property type="entry name" value="PRTase-like"/>
    <property type="match status" value="1"/>
</dbReference>
<evidence type="ECO:0000256" key="14">
    <source>
        <dbReference type="ARBA" id="ARBA00048811"/>
    </source>
</evidence>